<evidence type="ECO:0000313" key="2">
    <source>
        <dbReference type="Proteomes" id="UP000237000"/>
    </source>
</evidence>
<keyword evidence="2" id="KW-1185">Reference proteome</keyword>
<evidence type="ECO:0000313" key="1">
    <source>
        <dbReference type="EMBL" id="POO01461.1"/>
    </source>
</evidence>
<dbReference type="EMBL" id="JXTC01000008">
    <property type="protein sequence ID" value="POO01461.1"/>
    <property type="molecule type" value="Genomic_DNA"/>
</dbReference>
<proteinExistence type="predicted"/>
<gene>
    <name evidence="1" type="ORF">TorRG33x02_027680</name>
</gene>
<dbReference type="Proteomes" id="UP000237000">
    <property type="component" value="Unassembled WGS sequence"/>
</dbReference>
<dbReference type="AlphaFoldDB" id="A0A2P5FUJ5"/>
<organism evidence="1 2">
    <name type="scientific">Trema orientale</name>
    <name type="common">Charcoal tree</name>
    <name type="synonym">Celtis orientalis</name>
    <dbReference type="NCBI Taxonomy" id="63057"/>
    <lineage>
        <taxon>Eukaryota</taxon>
        <taxon>Viridiplantae</taxon>
        <taxon>Streptophyta</taxon>
        <taxon>Embryophyta</taxon>
        <taxon>Tracheophyta</taxon>
        <taxon>Spermatophyta</taxon>
        <taxon>Magnoliopsida</taxon>
        <taxon>eudicotyledons</taxon>
        <taxon>Gunneridae</taxon>
        <taxon>Pentapetalae</taxon>
        <taxon>rosids</taxon>
        <taxon>fabids</taxon>
        <taxon>Rosales</taxon>
        <taxon>Cannabaceae</taxon>
        <taxon>Trema</taxon>
    </lineage>
</organism>
<dbReference type="InParanoid" id="A0A2P5FUJ5"/>
<sequence>MAARLLAVSIGAGSPVDEGQFGQSSSLGVVSGRTFLEINRERRAMAARLLAVSTGIGSLVDEGQFGQSSGLGVVGGRTFLEINRERVKG</sequence>
<protein>
    <submittedName>
        <fullName evidence="1">Uncharacterized protein</fullName>
    </submittedName>
</protein>
<comment type="caution">
    <text evidence="1">The sequence shown here is derived from an EMBL/GenBank/DDBJ whole genome shotgun (WGS) entry which is preliminary data.</text>
</comment>
<name>A0A2P5FUJ5_TREOI</name>
<reference evidence="2" key="1">
    <citation type="submission" date="2016-06" db="EMBL/GenBank/DDBJ databases">
        <title>Parallel loss of symbiosis genes in relatives of nitrogen-fixing non-legume Parasponia.</title>
        <authorList>
            <person name="Van Velzen R."/>
            <person name="Holmer R."/>
            <person name="Bu F."/>
            <person name="Rutten L."/>
            <person name="Van Zeijl A."/>
            <person name="Liu W."/>
            <person name="Santuari L."/>
            <person name="Cao Q."/>
            <person name="Sharma T."/>
            <person name="Shen D."/>
            <person name="Roswanjaya Y."/>
            <person name="Wardhani T."/>
            <person name="Kalhor M.S."/>
            <person name="Jansen J."/>
            <person name="Van den Hoogen J."/>
            <person name="Gungor B."/>
            <person name="Hartog M."/>
            <person name="Hontelez J."/>
            <person name="Verver J."/>
            <person name="Yang W.-C."/>
            <person name="Schijlen E."/>
            <person name="Repin R."/>
            <person name="Schilthuizen M."/>
            <person name="Schranz E."/>
            <person name="Heidstra R."/>
            <person name="Miyata K."/>
            <person name="Fedorova E."/>
            <person name="Kohlen W."/>
            <person name="Bisseling T."/>
            <person name="Smit S."/>
            <person name="Geurts R."/>
        </authorList>
    </citation>
    <scope>NUCLEOTIDE SEQUENCE [LARGE SCALE GENOMIC DNA]</scope>
    <source>
        <strain evidence="2">cv. RG33-2</strain>
    </source>
</reference>
<accession>A0A2P5FUJ5</accession>